<feature type="chain" id="PRO_5022213749" evidence="1">
    <location>
        <begin position="23"/>
        <end position="371"/>
    </location>
</feature>
<name>A0A520N0B7_9GAMM</name>
<feature type="signal peptide" evidence="1">
    <location>
        <begin position="1"/>
        <end position="22"/>
    </location>
</feature>
<evidence type="ECO:0000313" key="2">
    <source>
        <dbReference type="EMBL" id="RZO26895.1"/>
    </source>
</evidence>
<dbReference type="SUPFAM" id="SSF51556">
    <property type="entry name" value="Metallo-dependent hydrolases"/>
    <property type="match status" value="1"/>
</dbReference>
<protein>
    <submittedName>
        <fullName evidence="2">Membrane dipeptidase</fullName>
    </submittedName>
</protein>
<gene>
    <name evidence="2" type="ORF">EVA92_01740</name>
</gene>
<dbReference type="EMBL" id="SHBE01000002">
    <property type="protein sequence ID" value="RZO26895.1"/>
    <property type="molecule type" value="Genomic_DNA"/>
</dbReference>
<dbReference type="InterPro" id="IPR008257">
    <property type="entry name" value="Pept_M19"/>
</dbReference>
<dbReference type="InterPro" id="IPR032466">
    <property type="entry name" value="Metal_Hydrolase"/>
</dbReference>
<organism evidence="2 3">
    <name type="scientific">SAR86 cluster bacterium</name>
    <dbReference type="NCBI Taxonomy" id="2030880"/>
    <lineage>
        <taxon>Bacteria</taxon>
        <taxon>Pseudomonadati</taxon>
        <taxon>Pseudomonadota</taxon>
        <taxon>Gammaproteobacteria</taxon>
        <taxon>SAR86 cluster</taxon>
    </lineage>
</organism>
<dbReference type="CDD" id="cd01301">
    <property type="entry name" value="rDP_like"/>
    <property type="match status" value="1"/>
</dbReference>
<dbReference type="AlphaFoldDB" id="A0A520N0B7"/>
<dbReference type="PROSITE" id="PS51365">
    <property type="entry name" value="RENAL_DIPEPTIDASE_2"/>
    <property type="match status" value="1"/>
</dbReference>
<dbReference type="PANTHER" id="PTHR10443">
    <property type="entry name" value="MICROSOMAL DIPEPTIDASE"/>
    <property type="match status" value="1"/>
</dbReference>
<dbReference type="GO" id="GO:0070573">
    <property type="term" value="F:metallodipeptidase activity"/>
    <property type="evidence" value="ECO:0007669"/>
    <property type="project" value="InterPro"/>
</dbReference>
<keyword evidence="1" id="KW-0732">Signal</keyword>
<dbReference type="Proteomes" id="UP000315825">
    <property type="component" value="Unassembled WGS sequence"/>
</dbReference>
<dbReference type="PANTHER" id="PTHR10443:SF12">
    <property type="entry name" value="DIPEPTIDASE"/>
    <property type="match status" value="1"/>
</dbReference>
<proteinExistence type="predicted"/>
<evidence type="ECO:0000313" key="3">
    <source>
        <dbReference type="Proteomes" id="UP000315825"/>
    </source>
</evidence>
<reference evidence="2 3" key="1">
    <citation type="submission" date="2019-02" db="EMBL/GenBank/DDBJ databases">
        <title>Prokaryotic population dynamics and viral predation in marine succession experiment using metagenomics: the confinement effect.</title>
        <authorList>
            <person name="Haro-Moreno J.M."/>
            <person name="Rodriguez-Valera F."/>
            <person name="Lopez-Perez M."/>
        </authorList>
    </citation>
    <scope>NUCLEOTIDE SEQUENCE [LARGE SCALE GENOMIC DNA]</scope>
    <source>
        <strain evidence="2">MED-G159</strain>
    </source>
</reference>
<dbReference type="GO" id="GO:0006508">
    <property type="term" value="P:proteolysis"/>
    <property type="evidence" value="ECO:0007669"/>
    <property type="project" value="InterPro"/>
</dbReference>
<accession>A0A520N0B7</accession>
<comment type="caution">
    <text evidence="2">The sequence shown here is derived from an EMBL/GenBank/DDBJ whole genome shotgun (WGS) entry which is preliminary data.</text>
</comment>
<sequence>MNRFFSYILLLFLFSCNSEFDANDFAKNSLIVDAHINIPYKLNSQLVNNDLYENIATDTSLNFDYPKALAGGLNIPFFSIYLPSETENNKTSFNLANNLIDMVEKVVNESPNEFFILKDHVYVGNLPGQNLIGIALGMENGAAIEGKLERVKYFYDRGIRYITLTNSKSNHISDSSYDSNKKWGGLSPFGLKLIEEMNNIGMMIDISHVSDEAFLQALQFSKSPVIASHSSLRHFTPGWERNVSDEMIIQLAKNRGVININFGSSFLISDNSPTELTKNDYVFTTVEDVVDHIDRVVELVGINHIGIGSDFDGFGDSFPIGLKDVSNFPNLINEMHKRGYSVSDIRKVLGENIIRVWREVDEYAKNNRSSN</sequence>
<dbReference type="Pfam" id="PF01244">
    <property type="entry name" value="Peptidase_M19"/>
    <property type="match status" value="1"/>
</dbReference>
<dbReference type="Gene3D" id="3.20.20.140">
    <property type="entry name" value="Metal-dependent hydrolases"/>
    <property type="match status" value="1"/>
</dbReference>
<evidence type="ECO:0000256" key="1">
    <source>
        <dbReference type="SAM" id="SignalP"/>
    </source>
</evidence>
<dbReference type="PROSITE" id="PS51257">
    <property type="entry name" value="PROKAR_LIPOPROTEIN"/>
    <property type="match status" value="1"/>
</dbReference>